<dbReference type="Proteomes" id="UP000243333">
    <property type="component" value="Unassembled WGS sequence"/>
</dbReference>
<evidence type="ECO:0000313" key="2">
    <source>
        <dbReference type="Proteomes" id="UP000243333"/>
    </source>
</evidence>
<proteinExistence type="predicted"/>
<dbReference type="EMBL" id="FNBU01000020">
    <property type="protein sequence ID" value="SDF66804.1"/>
    <property type="molecule type" value="Genomic_DNA"/>
</dbReference>
<dbReference type="AlphaFoldDB" id="A0A1G7MYI9"/>
<evidence type="ECO:0000313" key="1">
    <source>
        <dbReference type="EMBL" id="SDF66804.1"/>
    </source>
</evidence>
<keyword evidence="2" id="KW-1185">Reference proteome</keyword>
<gene>
    <name evidence="1" type="ORF">SAMN05660235_02349</name>
</gene>
<accession>A0A1G7MYI9</accession>
<sequence>MGFKKNDVVDCVGSVNIVLDDRVVLQGQIIKDREEDRKTEYYKPQVNVEVENENEFITLELTCEALIIRDNAELKEISPSLYREGDRVRINVARISAIGPSHGCPAEEEEEEALVARG</sequence>
<organism evidence="1 2">
    <name type="scientific">Sporolituus thermophilus DSM 23256</name>
    <dbReference type="NCBI Taxonomy" id="1123285"/>
    <lineage>
        <taxon>Bacteria</taxon>
        <taxon>Bacillati</taxon>
        <taxon>Bacillota</taxon>
        <taxon>Negativicutes</taxon>
        <taxon>Selenomonadales</taxon>
        <taxon>Sporomusaceae</taxon>
        <taxon>Sporolituus</taxon>
    </lineage>
</organism>
<dbReference type="OrthoDB" id="1682397at2"/>
<protein>
    <submittedName>
        <fullName evidence="1">Uncharacterized protein</fullName>
    </submittedName>
</protein>
<dbReference type="STRING" id="1123285.SAMN05660235_02349"/>
<reference evidence="2" key="1">
    <citation type="submission" date="2016-10" db="EMBL/GenBank/DDBJ databases">
        <authorList>
            <person name="Varghese N."/>
            <person name="Submissions S."/>
        </authorList>
    </citation>
    <scope>NUCLEOTIDE SEQUENCE [LARGE SCALE GENOMIC DNA]</scope>
    <source>
        <strain evidence="2">DSM 23256</strain>
    </source>
</reference>
<name>A0A1G7MYI9_9FIRM</name>
<dbReference type="RefSeq" id="WP_093691095.1">
    <property type="nucleotide sequence ID" value="NZ_FNBU01000020.1"/>
</dbReference>